<proteinExistence type="predicted"/>
<reference evidence="2" key="1">
    <citation type="journal article" date="2019" name="Int. J. Syst. Evol. Microbiol.">
        <title>The Global Catalogue of Microorganisms (GCM) 10K type strain sequencing project: providing services to taxonomists for standard genome sequencing and annotation.</title>
        <authorList>
            <consortium name="The Broad Institute Genomics Platform"/>
            <consortium name="The Broad Institute Genome Sequencing Center for Infectious Disease"/>
            <person name="Wu L."/>
            <person name="Ma J."/>
        </authorList>
    </citation>
    <scope>NUCLEOTIDE SEQUENCE [LARGE SCALE GENOMIC DNA]</scope>
    <source>
        <strain evidence="2">JCM 17326</strain>
    </source>
</reference>
<protein>
    <submittedName>
        <fullName evidence="1">Uncharacterized protein</fullName>
    </submittedName>
</protein>
<name>A0ABP6Z7P0_9ACTN</name>
<sequence length="123" mass="14077">MPRADFAHLVQISEPYWDAMAEAFFQRRFHRPRSYLHPQTSSLDHFHRLLTALLRRRKAATSTLLAHLLGVTRTNLSNQFQDGHRLLNLHKISVTPIPGSPARTLEQLQGHIASTDDHPADQL</sequence>
<gene>
    <name evidence="1" type="ORF">GCM10022419_099680</name>
</gene>
<accession>A0ABP6Z7P0</accession>
<dbReference type="EMBL" id="BAABDQ010000034">
    <property type="protein sequence ID" value="GAA3599791.1"/>
    <property type="molecule type" value="Genomic_DNA"/>
</dbReference>
<comment type="caution">
    <text evidence="1">The sequence shown here is derived from an EMBL/GenBank/DDBJ whole genome shotgun (WGS) entry which is preliminary data.</text>
</comment>
<evidence type="ECO:0000313" key="2">
    <source>
        <dbReference type="Proteomes" id="UP001500630"/>
    </source>
</evidence>
<keyword evidence="2" id="KW-1185">Reference proteome</keyword>
<dbReference type="Proteomes" id="UP001500630">
    <property type="component" value="Unassembled WGS sequence"/>
</dbReference>
<organism evidence="1 2">
    <name type="scientific">Nonomuraea rosea</name>
    <dbReference type="NCBI Taxonomy" id="638574"/>
    <lineage>
        <taxon>Bacteria</taxon>
        <taxon>Bacillati</taxon>
        <taxon>Actinomycetota</taxon>
        <taxon>Actinomycetes</taxon>
        <taxon>Streptosporangiales</taxon>
        <taxon>Streptosporangiaceae</taxon>
        <taxon>Nonomuraea</taxon>
    </lineage>
</organism>
<evidence type="ECO:0000313" key="1">
    <source>
        <dbReference type="EMBL" id="GAA3599791.1"/>
    </source>
</evidence>